<dbReference type="EMBL" id="JAOXXL010000008">
    <property type="protein sequence ID" value="MCY7007881.1"/>
    <property type="molecule type" value="Genomic_DNA"/>
</dbReference>
<organism evidence="3 4">
    <name type="scientific">Fusobacterium simiae</name>
    <dbReference type="NCBI Taxonomy" id="855"/>
    <lineage>
        <taxon>Bacteria</taxon>
        <taxon>Fusobacteriati</taxon>
        <taxon>Fusobacteriota</taxon>
        <taxon>Fusobacteriia</taxon>
        <taxon>Fusobacteriales</taxon>
        <taxon>Fusobacteriaceae</taxon>
        <taxon>Fusobacterium</taxon>
    </lineage>
</organism>
<dbReference type="InterPro" id="IPR003500">
    <property type="entry name" value="RpiB_LacA_LacB"/>
</dbReference>
<accession>A0ABT4DK49</accession>
<dbReference type="NCBIfam" id="TIGR00689">
    <property type="entry name" value="rpiB_lacA_lacB"/>
    <property type="match status" value="1"/>
</dbReference>
<keyword evidence="2 3" id="KW-0413">Isomerase</keyword>
<protein>
    <submittedName>
        <fullName evidence="3">Ribose 5-phosphate isomerase B</fullName>
        <ecNumber evidence="3">5.3.1.6</ecNumber>
    </submittedName>
</protein>
<proteinExistence type="inferred from homology"/>
<dbReference type="PIRSF" id="PIRSF005384">
    <property type="entry name" value="RpiB_LacA_B"/>
    <property type="match status" value="1"/>
</dbReference>
<dbReference type="Pfam" id="PF02502">
    <property type="entry name" value="LacAB_rpiB"/>
    <property type="match status" value="1"/>
</dbReference>
<dbReference type="InterPro" id="IPR004785">
    <property type="entry name" value="RpiB"/>
</dbReference>
<dbReference type="GO" id="GO:0004751">
    <property type="term" value="F:ribose-5-phosphate isomerase activity"/>
    <property type="evidence" value="ECO:0007669"/>
    <property type="project" value="UniProtKB-EC"/>
</dbReference>
<dbReference type="PANTHER" id="PTHR30345:SF0">
    <property type="entry name" value="DNA DAMAGE-REPAIR_TOLERATION PROTEIN DRT102"/>
    <property type="match status" value="1"/>
</dbReference>
<dbReference type="PANTHER" id="PTHR30345">
    <property type="entry name" value="RIBOSE-5-PHOSPHATE ISOMERASE B"/>
    <property type="match status" value="1"/>
</dbReference>
<dbReference type="SUPFAM" id="SSF89623">
    <property type="entry name" value="Ribose/Galactose isomerase RpiB/AlsB"/>
    <property type="match status" value="1"/>
</dbReference>
<name>A0ABT4DK49_FUSSI</name>
<evidence type="ECO:0000313" key="4">
    <source>
        <dbReference type="Proteomes" id="UP001062738"/>
    </source>
</evidence>
<reference evidence="3" key="1">
    <citation type="submission" date="2022-09" db="EMBL/GenBank/DDBJ databases">
        <authorList>
            <person name="Zoaiter M."/>
        </authorList>
    </citation>
    <scope>NUCLEOTIDE SEQUENCE</scope>
    <source>
        <strain evidence="3">DSM 19848</strain>
    </source>
</reference>
<gene>
    <name evidence="3" type="primary">rpiB</name>
    <name evidence="3" type="ORF">OCK72_04320</name>
</gene>
<dbReference type="Proteomes" id="UP001062738">
    <property type="component" value="Unassembled WGS sequence"/>
</dbReference>
<dbReference type="RefSeq" id="WP_265151923.1">
    <property type="nucleotide sequence ID" value="NZ_JAOXXL010000008.1"/>
</dbReference>
<dbReference type="EC" id="5.3.1.6" evidence="3"/>
<evidence type="ECO:0000313" key="3">
    <source>
        <dbReference type="EMBL" id="MCY7007881.1"/>
    </source>
</evidence>
<sequence length="147" mass="15964">MKIALGADHGGYELKEKIKQHLAKKDGIEVIDFGTNSTESVDYPKYGHLVAKSVVEKKVDFGILVCGTGIGISIAANKIKGIRAANCTNTTMARLARQHNDANILALGARIVGDVLALDIVDKFLVSSFEGGRHQRRVEEIENCNIF</sequence>
<evidence type="ECO:0000256" key="2">
    <source>
        <dbReference type="ARBA" id="ARBA00023235"/>
    </source>
</evidence>
<dbReference type="Gene3D" id="3.40.1400.10">
    <property type="entry name" value="Sugar-phosphate isomerase, RpiB/LacA/LacB"/>
    <property type="match status" value="1"/>
</dbReference>
<dbReference type="InterPro" id="IPR036569">
    <property type="entry name" value="RpiB_LacA_LacB_sf"/>
</dbReference>
<keyword evidence="4" id="KW-1185">Reference proteome</keyword>
<comment type="similarity">
    <text evidence="1">Belongs to the LacAB/RpiB family.</text>
</comment>
<evidence type="ECO:0000256" key="1">
    <source>
        <dbReference type="ARBA" id="ARBA00008754"/>
    </source>
</evidence>
<dbReference type="NCBIfam" id="NF004051">
    <property type="entry name" value="PRK05571.1"/>
    <property type="match status" value="1"/>
</dbReference>
<comment type="caution">
    <text evidence="3">The sequence shown here is derived from an EMBL/GenBank/DDBJ whole genome shotgun (WGS) entry which is preliminary data.</text>
</comment>
<dbReference type="NCBIfam" id="TIGR01120">
    <property type="entry name" value="rpiB"/>
    <property type="match status" value="1"/>
</dbReference>